<dbReference type="Gene3D" id="2.60.120.10">
    <property type="entry name" value="Jelly Rolls"/>
    <property type="match status" value="1"/>
</dbReference>
<organism evidence="2 3">
    <name type="scientific">Cognatiyoonia koreensis</name>
    <dbReference type="NCBI Taxonomy" id="364200"/>
    <lineage>
        <taxon>Bacteria</taxon>
        <taxon>Pseudomonadati</taxon>
        <taxon>Pseudomonadota</taxon>
        <taxon>Alphaproteobacteria</taxon>
        <taxon>Rhodobacterales</taxon>
        <taxon>Paracoccaceae</taxon>
        <taxon>Cognatiyoonia</taxon>
    </lineage>
</organism>
<accession>A0A1I0RUB3</accession>
<evidence type="ECO:0000313" key="2">
    <source>
        <dbReference type="EMBL" id="SEW44821.1"/>
    </source>
</evidence>
<name>A0A1I0RUB3_9RHOB</name>
<dbReference type="EMBL" id="FOIZ01000002">
    <property type="protein sequence ID" value="SEW44821.1"/>
    <property type="molecule type" value="Genomic_DNA"/>
</dbReference>
<dbReference type="RefSeq" id="WP_131801629.1">
    <property type="nucleotide sequence ID" value="NZ_FOIZ01000002.1"/>
</dbReference>
<reference evidence="2 3" key="1">
    <citation type="submission" date="2016-10" db="EMBL/GenBank/DDBJ databases">
        <authorList>
            <person name="de Groot N.N."/>
        </authorList>
    </citation>
    <scope>NUCLEOTIDE SEQUENCE [LARGE SCALE GENOMIC DNA]</scope>
    <source>
        <strain evidence="2 3">DSM 17925</strain>
    </source>
</reference>
<dbReference type="InterPro" id="IPR014710">
    <property type="entry name" value="RmlC-like_jellyroll"/>
</dbReference>
<evidence type="ECO:0008006" key="4">
    <source>
        <dbReference type="Google" id="ProtNLM"/>
    </source>
</evidence>
<evidence type="ECO:0000256" key="1">
    <source>
        <dbReference type="SAM" id="SignalP"/>
    </source>
</evidence>
<keyword evidence="1" id="KW-0732">Signal</keyword>
<evidence type="ECO:0000313" key="3">
    <source>
        <dbReference type="Proteomes" id="UP000199167"/>
    </source>
</evidence>
<dbReference type="STRING" id="364200.SAMN04488515_3247"/>
<dbReference type="Proteomes" id="UP000199167">
    <property type="component" value="Unassembled WGS sequence"/>
</dbReference>
<dbReference type="OrthoDB" id="9811153at2"/>
<protein>
    <recommendedName>
        <fullName evidence="4">Beta/Gamma crystallin</fullName>
    </recommendedName>
</protein>
<sequence>MTTIRTMLGALLASFSLATAAAAEFGVTLRSSSTDPNRYPTVAAVKHLGDFLKLRSDGWICVGVFYSGRFRFSIDGTEFKVGPADSCVTSSNAVHDRTFFEDGALIDCFTPRRDDFL</sequence>
<keyword evidence="3" id="KW-1185">Reference proteome</keyword>
<feature type="chain" id="PRO_5011440774" description="Beta/Gamma crystallin" evidence="1">
    <location>
        <begin position="21"/>
        <end position="117"/>
    </location>
</feature>
<proteinExistence type="predicted"/>
<dbReference type="AlphaFoldDB" id="A0A1I0RUB3"/>
<feature type="signal peptide" evidence="1">
    <location>
        <begin position="1"/>
        <end position="20"/>
    </location>
</feature>
<gene>
    <name evidence="2" type="ORF">SAMN04488515_3247</name>
</gene>